<organism evidence="5 6">
    <name type="scientific">Allochromatium humboldtianum</name>
    <dbReference type="NCBI Taxonomy" id="504901"/>
    <lineage>
        <taxon>Bacteria</taxon>
        <taxon>Pseudomonadati</taxon>
        <taxon>Pseudomonadota</taxon>
        <taxon>Gammaproteobacteria</taxon>
        <taxon>Chromatiales</taxon>
        <taxon>Chromatiaceae</taxon>
        <taxon>Allochromatium</taxon>
    </lineage>
</organism>
<dbReference type="PANTHER" id="PTHR30408">
    <property type="entry name" value="TYPE-1 RESTRICTION ENZYME ECOKI SPECIFICITY PROTEIN"/>
    <property type="match status" value="1"/>
</dbReference>
<dbReference type="InterPro" id="IPR052021">
    <property type="entry name" value="Type-I_RS_S_subunit"/>
</dbReference>
<dbReference type="Pfam" id="PF01420">
    <property type="entry name" value="Methylase_S"/>
    <property type="match status" value="2"/>
</dbReference>
<evidence type="ECO:0000256" key="1">
    <source>
        <dbReference type="ARBA" id="ARBA00010923"/>
    </source>
</evidence>
<evidence type="ECO:0000259" key="4">
    <source>
        <dbReference type="Pfam" id="PF01420"/>
    </source>
</evidence>
<protein>
    <submittedName>
        <fullName evidence="5">Restriction endonuclease subunit S</fullName>
    </submittedName>
</protein>
<dbReference type="Proteomes" id="UP000592294">
    <property type="component" value="Unassembled WGS sequence"/>
</dbReference>
<evidence type="ECO:0000313" key="5">
    <source>
        <dbReference type="EMBL" id="NVZ10561.1"/>
    </source>
</evidence>
<keyword evidence="5" id="KW-0255">Endonuclease</keyword>
<keyword evidence="5" id="KW-0540">Nuclease</keyword>
<dbReference type="PANTHER" id="PTHR30408:SF12">
    <property type="entry name" value="TYPE I RESTRICTION ENZYME MJAVIII SPECIFICITY SUBUNIT"/>
    <property type="match status" value="1"/>
</dbReference>
<keyword evidence="5" id="KW-0378">Hydrolase</keyword>
<dbReference type="InterPro" id="IPR044946">
    <property type="entry name" value="Restrct_endonuc_typeI_TRD_sf"/>
</dbReference>
<feature type="domain" description="Type I restriction modification DNA specificity" evidence="4">
    <location>
        <begin position="21"/>
        <end position="198"/>
    </location>
</feature>
<dbReference type="Gene3D" id="3.90.220.20">
    <property type="entry name" value="DNA methylase specificity domains"/>
    <property type="match status" value="2"/>
</dbReference>
<evidence type="ECO:0000313" key="6">
    <source>
        <dbReference type="Proteomes" id="UP000592294"/>
    </source>
</evidence>
<comment type="caution">
    <text evidence="5">The sequence shown here is derived from an EMBL/GenBank/DDBJ whole genome shotgun (WGS) entry which is preliminary data.</text>
</comment>
<sequence length="416" mass="46409">MSEGKALVPRLRFPEFREVGKWQQSTLEQLVVMRSGGTPSKANPEFWNGSIPWVSAKDMKQFFLEDTEDHISTAAVDEGAKLVPTGTLLMLTRGMTLLKDVPICVLRRKMSFNQDVKALRPKKDVDGLFLGLLLLGNKHRLLKMVDIAGHGTGRLNTDKLKGLELLLPQPAEQQRIANCLSSLDALIAAQADKIDALKTHKKGLMQQLFPREGETVPRLRFPEFREAGEWKFTKAKYLFSNRVEHGEDGLPIYSVTMNNGLAKRDSLDRKIDDISHSTGNKKVHKHDIAYNMMRMWQGASGVAIEDCMVSPAYVILAPSDGVCAEFYGYFLKLPQSLQVLTAHSQGLTKDRLRLYYKDFAQIPLPQPTLGEQQKIANCLSSLDALIATQADKLDALKTHKKGLMQQLFPGPEAVAA</sequence>
<dbReference type="EMBL" id="JABZEO010000010">
    <property type="protein sequence ID" value="NVZ10561.1"/>
    <property type="molecule type" value="Genomic_DNA"/>
</dbReference>
<keyword evidence="6" id="KW-1185">Reference proteome</keyword>
<dbReference type="GO" id="GO:0004519">
    <property type="term" value="F:endonuclease activity"/>
    <property type="evidence" value="ECO:0007669"/>
    <property type="project" value="UniProtKB-KW"/>
</dbReference>
<gene>
    <name evidence="5" type="ORF">HW932_14950</name>
</gene>
<keyword evidence="2" id="KW-0680">Restriction system</keyword>
<dbReference type="AlphaFoldDB" id="A0A850RM61"/>
<dbReference type="CDD" id="cd17249">
    <property type="entry name" value="RMtype1_S_EcoR124I-TRD2-CR2_like"/>
    <property type="match status" value="1"/>
</dbReference>
<dbReference type="GO" id="GO:0003677">
    <property type="term" value="F:DNA binding"/>
    <property type="evidence" value="ECO:0007669"/>
    <property type="project" value="UniProtKB-KW"/>
</dbReference>
<proteinExistence type="inferred from homology"/>
<accession>A0A850RM61</accession>
<keyword evidence="3" id="KW-0238">DNA-binding</keyword>
<dbReference type="InterPro" id="IPR000055">
    <property type="entry name" value="Restrct_endonuc_typeI_TRD"/>
</dbReference>
<name>A0A850RM61_9GAMM</name>
<dbReference type="RefSeq" id="WP_176977298.1">
    <property type="nucleotide sequence ID" value="NZ_JABZEO010000010.1"/>
</dbReference>
<evidence type="ECO:0000256" key="3">
    <source>
        <dbReference type="ARBA" id="ARBA00023125"/>
    </source>
</evidence>
<feature type="domain" description="Type I restriction modification DNA specificity" evidence="4">
    <location>
        <begin position="249"/>
        <end position="397"/>
    </location>
</feature>
<dbReference type="Gene3D" id="1.10.287.1120">
    <property type="entry name" value="Bipartite methylase S protein"/>
    <property type="match status" value="1"/>
</dbReference>
<evidence type="ECO:0000256" key="2">
    <source>
        <dbReference type="ARBA" id="ARBA00022747"/>
    </source>
</evidence>
<reference evidence="5 6" key="1">
    <citation type="submission" date="2020-06" db="EMBL/GenBank/DDBJ databases">
        <title>Whole-genome sequence of Allochromatium humboldtianum DSM 21881, type strain.</title>
        <authorList>
            <person name="Kyndt J.A."/>
            <person name="Meyer T.E."/>
        </authorList>
    </citation>
    <scope>NUCLEOTIDE SEQUENCE [LARGE SCALE GENOMIC DNA]</scope>
    <source>
        <strain evidence="5 6">DSM 21881</strain>
    </source>
</reference>
<dbReference type="GO" id="GO:0009307">
    <property type="term" value="P:DNA restriction-modification system"/>
    <property type="evidence" value="ECO:0007669"/>
    <property type="project" value="UniProtKB-KW"/>
</dbReference>
<dbReference type="SUPFAM" id="SSF116734">
    <property type="entry name" value="DNA methylase specificity domain"/>
    <property type="match status" value="2"/>
</dbReference>
<comment type="similarity">
    <text evidence="1">Belongs to the type-I restriction system S methylase family.</text>
</comment>